<reference evidence="9" key="1">
    <citation type="submission" date="2010-06" db="EMBL/GenBank/DDBJ databases">
        <authorList>
            <person name="Jiang H."/>
            <person name="Abraham K."/>
            <person name="Ali S."/>
            <person name="Alsbrooks S.L."/>
            <person name="Anim B.N."/>
            <person name="Anosike U.S."/>
            <person name="Attaway T."/>
            <person name="Bandaranaike D.P."/>
            <person name="Battles P.K."/>
            <person name="Bell S.N."/>
            <person name="Bell A.V."/>
            <person name="Beltran B."/>
            <person name="Bickham C."/>
            <person name="Bustamante Y."/>
            <person name="Caleb T."/>
            <person name="Canada A."/>
            <person name="Cardenas V."/>
            <person name="Carter K."/>
            <person name="Chacko J."/>
            <person name="Chandrabose M.N."/>
            <person name="Chavez D."/>
            <person name="Chavez A."/>
            <person name="Chen L."/>
            <person name="Chu H.-S."/>
            <person name="Claassen K.J."/>
            <person name="Cockrell R."/>
            <person name="Collins M."/>
            <person name="Cooper J.A."/>
            <person name="Cree A."/>
            <person name="Curry S.M."/>
            <person name="Da Y."/>
            <person name="Dao M.D."/>
            <person name="Das B."/>
            <person name="Davila M.-L."/>
            <person name="Davy-Carroll L."/>
            <person name="Denson S."/>
            <person name="Dinh H."/>
            <person name="Ebong V.E."/>
            <person name="Edwards J.R."/>
            <person name="Egan A."/>
            <person name="El-Daye J."/>
            <person name="Escobedo L."/>
            <person name="Fernandez S."/>
            <person name="Fernando P.R."/>
            <person name="Flagg N."/>
            <person name="Forbes L.D."/>
            <person name="Fowler R.G."/>
            <person name="Fu Q."/>
            <person name="Gabisi R.A."/>
            <person name="Ganer J."/>
            <person name="Garbino Pronczuk A."/>
            <person name="Garcia R.M."/>
            <person name="Garner T."/>
            <person name="Garrett T.E."/>
            <person name="Gonzalez D.A."/>
            <person name="Hamid H."/>
            <person name="Hawkins E.S."/>
            <person name="Hirani K."/>
            <person name="Hogues M.E."/>
            <person name="Hollins B."/>
            <person name="Hsiao C.-H."/>
            <person name="Jabil R."/>
            <person name="James M.L."/>
            <person name="Jhangiani S.N."/>
            <person name="Johnson B."/>
            <person name="Johnson Q."/>
            <person name="Joshi V."/>
            <person name="Kalu J.B."/>
            <person name="Kam C."/>
            <person name="Kashfia A."/>
            <person name="Keebler J."/>
            <person name="Kisamo H."/>
            <person name="Kovar C.L."/>
            <person name="Lago L.A."/>
            <person name="Lai C.-Y."/>
            <person name="Laidlaw J."/>
            <person name="Lara F."/>
            <person name="Le T.-K."/>
            <person name="Lee S.L."/>
            <person name="Legall F.H."/>
            <person name="Lemon S.J."/>
            <person name="Lewis L.R."/>
            <person name="Li B."/>
            <person name="Liu Y."/>
            <person name="Liu Y.-S."/>
            <person name="Lopez J."/>
            <person name="Lozado R.J."/>
            <person name="Lu J."/>
            <person name="Madu R.C."/>
            <person name="Maheshwari M."/>
            <person name="Maheshwari R."/>
            <person name="Malloy K."/>
            <person name="Martinez E."/>
            <person name="Mathew T."/>
            <person name="Mercado I.C."/>
            <person name="Mercado C."/>
            <person name="Meyer B."/>
            <person name="Montgomery K."/>
            <person name="Morgan M.B."/>
            <person name="Munidasa M."/>
            <person name="Nazareth L.V."/>
            <person name="Nelson J."/>
            <person name="Ng B.M."/>
            <person name="Nguyen N.B."/>
            <person name="Nguyen P.Q."/>
            <person name="Nguyen T."/>
            <person name="Obregon M."/>
            <person name="Okwuonu G.O."/>
            <person name="Onwere C.G."/>
            <person name="Orozco G."/>
            <person name="Parra A."/>
            <person name="Patel S."/>
            <person name="Patil S."/>
            <person name="Perez A."/>
            <person name="Perez Y."/>
            <person name="Pham C."/>
            <person name="Primus E.L."/>
            <person name="Pu L.-L."/>
            <person name="Puazo M."/>
            <person name="Qin X."/>
            <person name="Quiroz J.B."/>
            <person name="Reese J."/>
            <person name="Richards S."/>
            <person name="Rives C.M."/>
            <person name="Robberts R."/>
            <person name="Ruiz S.J."/>
            <person name="Ruiz M.J."/>
            <person name="Santibanez J."/>
            <person name="Schneider B.W."/>
            <person name="Sisson I."/>
            <person name="Smith M."/>
            <person name="Sodergren E."/>
            <person name="Song X.-Z."/>
            <person name="Song B.B."/>
            <person name="Summersgill H."/>
            <person name="Thelus R."/>
            <person name="Thornton R.D."/>
            <person name="Trejos Z.Y."/>
            <person name="Usmani K."/>
            <person name="Vattathil S."/>
            <person name="Villasana D."/>
            <person name="Walker D.L."/>
            <person name="Wang S."/>
            <person name="Wang K."/>
            <person name="White C.S."/>
            <person name="Williams A.C."/>
            <person name="Williamson J."/>
            <person name="Wilson K."/>
            <person name="Woghiren I.O."/>
            <person name="Woodworth J.R."/>
            <person name="Worley K.C."/>
            <person name="Wright R.A."/>
            <person name="Wu W."/>
            <person name="Young L."/>
            <person name="Zhang L."/>
            <person name="Zhang J."/>
            <person name="Zhu Y."/>
            <person name="Muzny D.M."/>
            <person name="Weinstock G."/>
            <person name="Gibbs R.A."/>
        </authorList>
    </citation>
    <scope>NUCLEOTIDE SEQUENCE [LARGE SCALE GENOMIC DNA]</scope>
    <source>
        <strain evidence="9">LSR1</strain>
    </source>
</reference>
<dbReference type="Pfam" id="PF13873">
    <property type="entry name" value="Myb_DNA-bind_5"/>
    <property type="match status" value="1"/>
</dbReference>
<evidence type="ECO:0000313" key="9">
    <source>
        <dbReference type="Proteomes" id="UP000007819"/>
    </source>
</evidence>
<evidence type="ECO:0000256" key="3">
    <source>
        <dbReference type="ARBA" id="ARBA00023015"/>
    </source>
</evidence>
<proteinExistence type="predicted"/>
<dbReference type="AlphaFoldDB" id="A0A8R2NJI4"/>
<dbReference type="RefSeq" id="XP_029340920.1">
    <property type="nucleotide sequence ID" value="XM_029485060.1"/>
</dbReference>
<reference evidence="8" key="2">
    <citation type="submission" date="2022-06" db="UniProtKB">
        <authorList>
            <consortium name="EnsemblMetazoa"/>
        </authorList>
    </citation>
    <scope>IDENTIFICATION</scope>
</reference>
<protein>
    <recommendedName>
        <fullName evidence="2">Regulatory protein zeste</fullName>
    </recommendedName>
</protein>
<evidence type="ECO:0000259" key="7">
    <source>
        <dbReference type="Pfam" id="PF13873"/>
    </source>
</evidence>
<sequence>MDKSISEKDVSKSKNKPFIPDELSLLSELVYKHRFILEKVGKQYSTVADKRNTWESLANEFNSAGLNVTRSSDQLKKKWDNIKQSRKTEIRDTKRHQYTTGGGPSCQPIINDCPADQFLNEITDIELIDTPDSDYIPLHCSVPTTIENKIVSDQPVYFITTTSTSNNISPTSPKECPTGKKDSDKMKKNEDFEQKRLESFNHEAELRIKRQMNLIEQDKTIHALEFPL</sequence>
<keyword evidence="4" id="KW-0804">Transcription</keyword>
<accession>A0A8R2NJI4</accession>
<organism evidence="8 9">
    <name type="scientific">Acyrthosiphon pisum</name>
    <name type="common">Pea aphid</name>
    <dbReference type="NCBI Taxonomy" id="7029"/>
    <lineage>
        <taxon>Eukaryota</taxon>
        <taxon>Metazoa</taxon>
        <taxon>Ecdysozoa</taxon>
        <taxon>Arthropoda</taxon>
        <taxon>Hexapoda</taxon>
        <taxon>Insecta</taxon>
        <taxon>Pterygota</taxon>
        <taxon>Neoptera</taxon>
        <taxon>Paraneoptera</taxon>
        <taxon>Hemiptera</taxon>
        <taxon>Sternorrhyncha</taxon>
        <taxon>Aphidomorpha</taxon>
        <taxon>Aphidoidea</taxon>
        <taxon>Aphididae</taxon>
        <taxon>Macrosiphini</taxon>
        <taxon>Acyrthosiphon</taxon>
    </lineage>
</organism>
<dbReference type="InterPro" id="IPR028002">
    <property type="entry name" value="Myb_DNA-bind_5"/>
</dbReference>
<feature type="compositionally biased region" description="Basic and acidic residues" evidence="6">
    <location>
        <begin position="177"/>
        <end position="190"/>
    </location>
</feature>
<feature type="domain" description="Myb/SANT-like DNA-binding" evidence="7">
    <location>
        <begin position="16"/>
        <end position="90"/>
    </location>
</feature>
<evidence type="ECO:0000313" key="8">
    <source>
        <dbReference type="EnsemblMetazoa" id="XP_029340920.1"/>
    </source>
</evidence>
<name>A0A8R2NJI4_ACYPI</name>
<keyword evidence="9" id="KW-1185">Reference proteome</keyword>
<comment type="function">
    <text evidence="5">Involved in transvection phenomena (= synapsis-dependent gene expression), where the synaptic pairing of chromosomes carrying genes with which zeste interacts influences the expression of these genes. Zeste binds to DNA and stimulates transcription from a nearby promoter.</text>
</comment>
<dbReference type="GeneID" id="115033083"/>
<feature type="region of interest" description="Disordered" evidence="6">
    <location>
        <begin position="165"/>
        <end position="190"/>
    </location>
</feature>
<keyword evidence="3" id="KW-0805">Transcription regulation</keyword>
<evidence type="ECO:0000256" key="1">
    <source>
        <dbReference type="ARBA" id="ARBA00011764"/>
    </source>
</evidence>
<dbReference type="Proteomes" id="UP000007819">
    <property type="component" value="Chromosome X"/>
</dbReference>
<dbReference type="EnsemblMetazoa" id="XM_029485060.1">
    <property type="protein sequence ID" value="XP_029340920.1"/>
    <property type="gene ID" value="LOC115033083"/>
</dbReference>
<evidence type="ECO:0000256" key="5">
    <source>
        <dbReference type="ARBA" id="ARBA00025466"/>
    </source>
</evidence>
<evidence type="ECO:0000256" key="2">
    <source>
        <dbReference type="ARBA" id="ARBA00016807"/>
    </source>
</evidence>
<dbReference type="OrthoDB" id="6626591at2759"/>
<evidence type="ECO:0000256" key="6">
    <source>
        <dbReference type="SAM" id="MobiDB-lite"/>
    </source>
</evidence>
<comment type="subunit">
    <text evidence="1">Self-associates forming complexes of several hundred monomers.</text>
</comment>
<evidence type="ECO:0000256" key="4">
    <source>
        <dbReference type="ARBA" id="ARBA00023163"/>
    </source>
</evidence>
<dbReference type="KEGG" id="api:115033083"/>